<evidence type="ECO:0000259" key="8">
    <source>
        <dbReference type="PROSITE" id="PS51846"/>
    </source>
</evidence>
<dbReference type="PROSITE" id="PS51846">
    <property type="entry name" value="CNNM"/>
    <property type="match status" value="1"/>
</dbReference>
<dbReference type="OrthoDB" id="5353557at2759"/>
<dbReference type="Proteomes" id="UP000271241">
    <property type="component" value="Unassembled WGS sequence"/>
</dbReference>
<dbReference type="InterPro" id="IPR045095">
    <property type="entry name" value="ACDP"/>
</dbReference>
<dbReference type="Pfam" id="PF01595">
    <property type="entry name" value="CNNM"/>
    <property type="match status" value="1"/>
</dbReference>
<feature type="transmembrane region" description="Helical" evidence="7">
    <location>
        <begin position="107"/>
        <end position="129"/>
    </location>
</feature>
<evidence type="ECO:0000256" key="2">
    <source>
        <dbReference type="ARBA" id="ARBA00022692"/>
    </source>
</evidence>
<dbReference type="InterPro" id="IPR000644">
    <property type="entry name" value="CBS_dom"/>
</dbReference>
<dbReference type="AlphaFoldDB" id="A0A4P9XR78"/>
<dbReference type="Gene3D" id="3.10.580.10">
    <property type="entry name" value="CBS-domain"/>
    <property type="match status" value="1"/>
</dbReference>
<dbReference type="SUPFAM" id="SSF54631">
    <property type="entry name" value="CBS-domain pair"/>
    <property type="match status" value="1"/>
</dbReference>
<feature type="non-terminal residue" evidence="9">
    <location>
        <position position="304"/>
    </location>
</feature>
<dbReference type="CDD" id="cd04590">
    <property type="entry name" value="CBS_pair_CorC_HlyC_assoc"/>
    <property type="match status" value="1"/>
</dbReference>
<evidence type="ECO:0000256" key="4">
    <source>
        <dbReference type="ARBA" id="ARBA00022989"/>
    </source>
</evidence>
<reference evidence="10" key="1">
    <citation type="journal article" date="2018" name="Nat. Microbiol.">
        <title>Leveraging single-cell genomics to expand the fungal tree of life.</title>
        <authorList>
            <person name="Ahrendt S.R."/>
            <person name="Quandt C.A."/>
            <person name="Ciobanu D."/>
            <person name="Clum A."/>
            <person name="Salamov A."/>
            <person name="Andreopoulos B."/>
            <person name="Cheng J.F."/>
            <person name="Woyke T."/>
            <person name="Pelin A."/>
            <person name="Henrissat B."/>
            <person name="Reynolds N.K."/>
            <person name="Benny G.L."/>
            <person name="Smith M.E."/>
            <person name="James T.Y."/>
            <person name="Grigoriev I.V."/>
        </authorList>
    </citation>
    <scope>NUCLEOTIDE SEQUENCE [LARGE SCALE GENOMIC DNA]</scope>
    <source>
        <strain evidence="10">RSA 1356</strain>
    </source>
</reference>
<evidence type="ECO:0000256" key="3">
    <source>
        <dbReference type="ARBA" id="ARBA00022737"/>
    </source>
</evidence>
<proteinExistence type="predicted"/>
<feature type="domain" description="CNNM transmembrane" evidence="8">
    <location>
        <begin position="1"/>
        <end position="172"/>
    </location>
</feature>
<comment type="subcellular location">
    <subcellularLocation>
        <location evidence="1">Membrane</location>
        <topology evidence="1">Multi-pass membrane protein</topology>
    </subcellularLocation>
</comment>
<dbReference type="FunFam" id="3.10.580.10:FF:000006">
    <property type="entry name" value="DUF21 and CBS domain protein"/>
    <property type="match status" value="1"/>
</dbReference>
<dbReference type="STRING" id="78915.A0A4P9XR78"/>
<dbReference type="Pfam" id="PF00571">
    <property type="entry name" value="CBS"/>
    <property type="match status" value="1"/>
</dbReference>
<dbReference type="EMBL" id="KZ992589">
    <property type="protein sequence ID" value="RKP08575.1"/>
    <property type="molecule type" value="Genomic_DNA"/>
</dbReference>
<evidence type="ECO:0000313" key="10">
    <source>
        <dbReference type="Proteomes" id="UP000271241"/>
    </source>
</evidence>
<name>A0A4P9XR78_9FUNG</name>
<accession>A0A4P9XR78</accession>
<dbReference type="GO" id="GO:0005737">
    <property type="term" value="C:cytoplasm"/>
    <property type="evidence" value="ECO:0007669"/>
    <property type="project" value="TreeGrafter"/>
</dbReference>
<dbReference type="PANTHER" id="PTHR12064">
    <property type="entry name" value="METAL TRANSPORTER CNNM"/>
    <property type="match status" value="1"/>
</dbReference>
<sequence>VMFLVLFGGLIAGLTLGLMSLNGTSLHILANSGDEKQRKWARRIQPIRANGHLLLVTLLLTNTLINEALPIVMHSIVGGGIAAVIVSTGLIFVFGEIIPQSVCARHGLRIGAFFAWPVRILIWSMYWIAYPISKLLDWMLGEEHEVVYRRAELKELVAFHSDMQHGDLTQDEVTIIRGALDMQGKQAGSIMTLEDTFAISVDACLDRVLLTQIVETGHSRIPVYEGRRENIIGILLSKALILLDPDDATPVSSVNLNYVTKVSVHAPAFDLLNAFQEGNSHMAVVENGQGMTVGVITLEDVIEE</sequence>
<dbReference type="GO" id="GO:0030026">
    <property type="term" value="P:intracellular manganese ion homeostasis"/>
    <property type="evidence" value="ECO:0007669"/>
    <property type="project" value="TreeGrafter"/>
</dbReference>
<keyword evidence="3" id="KW-0677">Repeat</keyword>
<feature type="transmembrane region" description="Helical" evidence="7">
    <location>
        <begin position="6"/>
        <end position="29"/>
    </location>
</feature>
<feature type="transmembrane region" description="Helical" evidence="7">
    <location>
        <begin position="71"/>
        <end position="95"/>
    </location>
</feature>
<evidence type="ECO:0000256" key="6">
    <source>
        <dbReference type="PROSITE-ProRule" id="PRU01193"/>
    </source>
</evidence>
<evidence type="ECO:0000256" key="5">
    <source>
        <dbReference type="ARBA" id="ARBA00023136"/>
    </source>
</evidence>
<dbReference type="InterPro" id="IPR046342">
    <property type="entry name" value="CBS_dom_sf"/>
</dbReference>
<evidence type="ECO:0000256" key="1">
    <source>
        <dbReference type="ARBA" id="ARBA00004141"/>
    </source>
</evidence>
<keyword evidence="4 6" id="KW-1133">Transmembrane helix</keyword>
<dbReference type="InterPro" id="IPR002550">
    <property type="entry name" value="CNNM"/>
</dbReference>
<dbReference type="InterPro" id="IPR044751">
    <property type="entry name" value="Ion_transp-like_CBS"/>
</dbReference>
<keyword evidence="2 6" id="KW-0812">Transmembrane</keyword>
<keyword evidence="5 6" id="KW-0472">Membrane</keyword>
<dbReference type="PANTHER" id="PTHR12064:SF97">
    <property type="entry name" value="METAL TRANSPORTER CNNM-5"/>
    <property type="match status" value="1"/>
</dbReference>
<keyword evidence="10" id="KW-1185">Reference proteome</keyword>
<gene>
    <name evidence="9" type="ORF">THASP1DRAFT_6021</name>
</gene>
<dbReference type="GO" id="GO:0010960">
    <property type="term" value="P:magnesium ion homeostasis"/>
    <property type="evidence" value="ECO:0007669"/>
    <property type="project" value="InterPro"/>
</dbReference>
<dbReference type="GO" id="GO:0016020">
    <property type="term" value="C:membrane"/>
    <property type="evidence" value="ECO:0007669"/>
    <property type="project" value="UniProtKB-SubCell"/>
</dbReference>
<protein>
    <recommendedName>
        <fullName evidence="8">CNNM transmembrane domain-containing protein</fullName>
    </recommendedName>
</protein>
<feature type="transmembrane region" description="Helical" evidence="7">
    <location>
        <begin position="49"/>
        <end position="65"/>
    </location>
</feature>
<evidence type="ECO:0000313" key="9">
    <source>
        <dbReference type="EMBL" id="RKP08575.1"/>
    </source>
</evidence>
<evidence type="ECO:0000256" key="7">
    <source>
        <dbReference type="SAM" id="Phobius"/>
    </source>
</evidence>
<feature type="non-terminal residue" evidence="9">
    <location>
        <position position="1"/>
    </location>
</feature>
<organism evidence="9 10">
    <name type="scientific">Thamnocephalis sphaerospora</name>
    <dbReference type="NCBI Taxonomy" id="78915"/>
    <lineage>
        <taxon>Eukaryota</taxon>
        <taxon>Fungi</taxon>
        <taxon>Fungi incertae sedis</taxon>
        <taxon>Zoopagomycota</taxon>
        <taxon>Zoopagomycotina</taxon>
        <taxon>Zoopagomycetes</taxon>
        <taxon>Zoopagales</taxon>
        <taxon>Sigmoideomycetaceae</taxon>
        <taxon>Thamnocephalis</taxon>
    </lineage>
</organism>